<feature type="chain" id="PRO_5038656759" description="PBP domain-containing protein" evidence="4">
    <location>
        <begin position="32"/>
        <end position="526"/>
    </location>
</feature>
<dbReference type="InterPro" id="IPR024370">
    <property type="entry name" value="PBP_domain"/>
</dbReference>
<dbReference type="SUPFAM" id="SSF53850">
    <property type="entry name" value="Periplasmic binding protein-like II"/>
    <property type="match status" value="1"/>
</dbReference>
<protein>
    <recommendedName>
        <fullName evidence="5">PBP domain-containing protein</fullName>
    </recommendedName>
</protein>
<feature type="transmembrane region" description="Helical" evidence="3">
    <location>
        <begin position="492"/>
        <end position="511"/>
    </location>
</feature>
<dbReference type="RefSeq" id="WP_138643575.1">
    <property type="nucleotide sequence ID" value="NZ_VCKW01000010.1"/>
</dbReference>
<dbReference type="Gene3D" id="3.40.190.10">
    <property type="entry name" value="Periplasmic binding protein-like II"/>
    <property type="match status" value="2"/>
</dbReference>
<evidence type="ECO:0000313" key="7">
    <source>
        <dbReference type="Proteomes" id="UP000309174"/>
    </source>
</evidence>
<feature type="signal peptide" evidence="4">
    <location>
        <begin position="1"/>
        <end position="31"/>
    </location>
</feature>
<dbReference type="Pfam" id="PF12849">
    <property type="entry name" value="PBP_like_2"/>
    <property type="match status" value="1"/>
</dbReference>
<evidence type="ECO:0000256" key="4">
    <source>
        <dbReference type="SAM" id="SignalP"/>
    </source>
</evidence>
<keyword evidence="3" id="KW-0812">Transmembrane</keyword>
<feature type="compositionally biased region" description="Gly residues" evidence="2">
    <location>
        <begin position="423"/>
        <end position="441"/>
    </location>
</feature>
<evidence type="ECO:0000313" key="6">
    <source>
        <dbReference type="EMBL" id="TMR06743.1"/>
    </source>
</evidence>
<keyword evidence="3" id="KW-1133">Transmembrane helix</keyword>
<gene>
    <name evidence="6" type="ORF">ETD83_03500</name>
</gene>
<reference evidence="6 7" key="1">
    <citation type="submission" date="2019-05" db="EMBL/GenBank/DDBJ databases">
        <title>Draft genome sequence of Actinomadura sp. 14C53.</title>
        <authorList>
            <person name="Saricaoglu S."/>
            <person name="Isik K."/>
        </authorList>
    </citation>
    <scope>NUCLEOTIDE SEQUENCE [LARGE SCALE GENOMIC DNA]</scope>
    <source>
        <strain evidence="6 7">14C53</strain>
    </source>
</reference>
<dbReference type="EMBL" id="VCKW01000010">
    <property type="protein sequence ID" value="TMR06743.1"/>
    <property type="molecule type" value="Genomic_DNA"/>
</dbReference>
<keyword evidence="3" id="KW-0472">Membrane</keyword>
<comment type="caution">
    <text evidence="6">The sequence shown here is derived from an EMBL/GenBank/DDBJ whole genome shotgun (WGS) entry which is preliminary data.</text>
</comment>
<organism evidence="6 7">
    <name type="scientific">Actinomadura soli</name>
    <dbReference type="NCBI Taxonomy" id="2508997"/>
    <lineage>
        <taxon>Bacteria</taxon>
        <taxon>Bacillati</taxon>
        <taxon>Actinomycetota</taxon>
        <taxon>Actinomycetes</taxon>
        <taxon>Streptosporangiales</taxon>
        <taxon>Thermomonosporaceae</taxon>
        <taxon>Actinomadura</taxon>
    </lineage>
</organism>
<dbReference type="OrthoDB" id="9801510at2"/>
<evidence type="ECO:0000256" key="2">
    <source>
        <dbReference type="SAM" id="MobiDB-lite"/>
    </source>
</evidence>
<keyword evidence="7" id="KW-1185">Reference proteome</keyword>
<comment type="similarity">
    <text evidence="1">Belongs to the PstS family.</text>
</comment>
<keyword evidence="4" id="KW-0732">Signal</keyword>
<feature type="compositionally biased region" description="Low complexity" evidence="2">
    <location>
        <begin position="454"/>
        <end position="463"/>
    </location>
</feature>
<sequence>MGTGFTGRRGRVVLAAGLVCALGPLAPPSTAAAAALPAVNGAGSTFAQIAIQQWTADVSRQFGLRVNYQGNGSTAGRAYFAQKQVDFASSDVSFGFPAGLGNEPRPNFPYTYLPLVAGGTAILANVRDSAGRPITDLQMSGPLATWVFTQPHHGAVHWDDARIAAENPHLRGRLPHTVIRPVVRKGGSGTTSVFTEYLYSQDAGRWRGYMQLAPQADDCTGRICSATDEWPTTRNNLDYKEGSDGVANHVQRYAGTVGYAEYAYALQRGIPVVRIRNAAGNYVLPEACHQAIALTRADRNGDGTYNLQRVYRHPHPRAYPVSSYNYVIVPTSGSDPQKGEAMARFILYSITDGQRKAAALGYSPLPTNLISQGFSALGQVPGRPSIPGNPATWGQFYESLKLPDGTTCGESGKRAQELPVGSRGSGGGSGGGGAGATGAGTPGATTGPTGGPGSLAPGATTGPNGNSSVSPTQAATAASNVADALKKAGQPWLLYATVLVFLALLFLPVPIAEFIRGRRSGDGETE</sequence>
<feature type="domain" description="PBP" evidence="5">
    <location>
        <begin position="30"/>
        <end position="350"/>
    </location>
</feature>
<feature type="region of interest" description="Disordered" evidence="2">
    <location>
        <begin position="404"/>
        <end position="472"/>
    </location>
</feature>
<accession>A0A5C4JIH5</accession>
<proteinExistence type="inferred from homology"/>
<dbReference type="Proteomes" id="UP000309174">
    <property type="component" value="Unassembled WGS sequence"/>
</dbReference>
<evidence type="ECO:0000256" key="1">
    <source>
        <dbReference type="ARBA" id="ARBA00008725"/>
    </source>
</evidence>
<name>A0A5C4JIH5_9ACTN</name>
<dbReference type="AlphaFoldDB" id="A0A5C4JIH5"/>
<dbReference type="PANTHER" id="PTHR42996:SF1">
    <property type="entry name" value="PHOSPHATE-BINDING PROTEIN PSTS"/>
    <property type="match status" value="1"/>
</dbReference>
<evidence type="ECO:0000259" key="5">
    <source>
        <dbReference type="Pfam" id="PF12849"/>
    </source>
</evidence>
<dbReference type="InterPro" id="IPR050962">
    <property type="entry name" value="Phosphate-bind_PstS"/>
</dbReference>
<evidence type="ECO:0000256" key="3">
    <source>
        <dbReference type="SAM" id="Phobius"/>
    </source>
</evidence>
<dbReference type="PANTHER" id="PTHR42996">
    <property type="entry name" value="PHOSPHATE-BINDING PROTEIN PSTS"/>
    <property type="match status" value="1"/>
</dbReference>